<dbReference type="GO" id="GO:0043709">
    <property type="term" value="P:cell adhesion involved in single-species biofilm formation"/>
    <property type="evidence" value="ECO:0007669"/>
    <property type="project" value="TreeGrafter"/>
</dbReference>
<name>A0A4R6E6V8_SCAGO</name>
<dbReference type="InterPro" id="IPR000259">
    <property type="entry name" value="Adhesion_dom_fimbrial"/>
</dbReference>
<dbReference type="InterPro" id="IPR036937">
    <property type="entry name" value="Adhesion_dom_fimbrial_sf"/>
</dbReference>
<dbReference type="PANTHER" id="PTHR33420">
    <property type="entry name" value="FIMBRIAL SUBUNIT ELFA-RELATED"/>
    <property type="match status" value="1"/>
</dbReference>
<dbReference type="OrthoDB" id="6693398at2"/>
<keyword evidence="1" id="KW-0732">Signal</keyword>
<comment type="caution">
    <text evidence="3">The sequence shown here is derived from an EMBL/GenBank/DDBJ whole genome shotgun (WGS) entry which is preliminary data.</text>
</comment>
<dbReference type="InterPro" id="IPR050263">
    <property type="entry name" value="Bact_Fimbrial_Adh_Pro"/>
</dbReference>
<dbReference type="Proteomes" id="UP000295530">
    <property type="component" value="Unassembled WGS sequence"/>
</dbReference>
<keyword evidence="4" id="KW-1185">Reference proteome</keyword>
<dbReference type="NCBIfam" id="NF007402">
    <property type="entry name" value="PRK09934.1"/>
    <property type="match status" value="1"/>
</dbReference>
<feature type="domain" description="Fimbrial-type adhesion" evidence="2">
    <location>
        <begin position="32"/>
        <end position="173"/>
    </location>
</feature>
<evidence type="ECO:0000313" key="4">
    <source>
        <dbReference type="Proteomes" id="UP000295530"/>
    </source>
</evidence>
<feature type="signal peptide" evidence="1">
    <location>
        <begin position="1"/>
        <end position="22"/>
    </location>
</feature>
<accession>A0A4R6E6V8</accession>
<dbReference type="AlphaFoldDB" id="A0A4R6E6V8"/>
<reference evidence="3 4" key="1">
    <citation type="submission" date="2019-03" db="EMBL/GenBank/DDBJ databases">
        <title>Genomic analyses of the natural microbiome of Caenorhabditis elegans.</title>
        <authorList>
            <person name="Samuel B."/>
        </authorList>
    </citation>
    <scope>NUCLEOTIDE SEQUENCE [LARGE SCALE GENOMIC DNA]</scope>
    <source>
        <strain evidence="3 4">BIGb0156</strain>
    </source>
</reference>
<dbReference type="GO" id="GO:0009289">
    <property type="term" value="C:pilus"/>
    <property type="evidence" value="ECO:0007669"/>
    <property type="project" value="InterPro"/>
</dbReference>
<feature type="chain" id="PRO_5020716331" evidence="1">
    <location>
        <begin position="23"/>
        <end position="174"/>
    </location>
</feature>
<proteinExistence type="predicted"/>
<protein>
    <submittedName>
        <fullName evidence="3">Minor fimbrial subunit</fullName>
    </submittedName>
</protein>
<gene>
    <name evidence="3" type="ORF">EC847_11560</name>
</gene>
<evidence type="ECO:0000259" key="2">
    <source>
        <dbReference type="Pfam" id="PF00419"/>
    </source>
</evidence>
<dbReference type="Gene3D" id="2.60.40.1090">
    <property type="entry name" value="Fimbrial-type adhesion domain"/>
    <property type="match status" value="1"/>
</dbReference>
<dbReference type="InterPro" id="IPR008966">
    <property type="entry name" value="Adhesion_dom_sf"/>
</dbReference>
<dbReference type="PANTHER" id="PTHR33420:SF4">
    <property type="entry name" value="FIMBRIAL-LIKE PROTEIN FIMF"/>
    <property type="match status" value="1"/>
</dbReference>
<organism evidence="3 4">
    <name type="scientific">Scandinavium goeteborgense</name>
    <dbReference type="NCBI Taxonomy" id="1851514"/>
    <lineage>
        <taxon>Bacteria</taxon>
        <taxon>Pseudomonadati</taxon>
        <taxon>Pseudomonadota</taxon>
        <taxon>Gammaproteobacteria</taxon>
        <taxon>Enterobacterales</taxon>
        <taxon>Enterobacteriaceae</taxon>
        <taxon>Scandinavium</taxon>
    </lineage>
</organism>
<dbReference type="EMBL" id="SNVX01000015">
    <property type="protein sequence ID" value="TDN53631.1"/>
    <property type="molecule type" value="Genomic_DNA"/>
</dbReference>
<sequence>MKSLYLCLATMAATAMSHGARADNALGAVNIELFGNVVDYSCVVEASDSDKSVELGRWATKQLRNAGSTTSVTPFTLSLTGCPPGSASITFGGKADDDDPTLLGLNGTSNATRVAVEIRDADRSRLPLQQASRDVAVDALGNATLQFYANYIATADNPQPGKADADATFMINYN</sequence>
<evidence type="ECO:0000256" key="1">
    <source>
        <dbReference type="SAM" id="SignalP"/>
    </source>
</evidence>
<evidence type="ECO:0000313" key="3">
    <source>
        <dbReference type="EMBL" id="TDN53631.1"/>
    </source>
</evidence>
<dbReference type="SUPFAM" id="SSF49401">
    <property type="entry name" value="Bacterial adhesins"/>
    <property type="match status" value="1"/>
</dbReference>
<dbReference type="Pfam" id="PF00419">
    <property type="entry name" value="Fimbrial"/>
    <property type="match status" value="1"/>
</dbReference>